<dbReference type="Proteomes" id="UP000295773">
    <property type="component" value="Unassembled WGS sequence"/>
</dbReference>
<accession>A0A4R3TAV9</accession>
<dbReference type="SUPFAM" id="SSF53254">
    <property type="entry name" value="Phosphoglycerate mutase-like"/>
    <property type="match status" value="1"/>
</dbReference>
<name>A0A4R3TAV9_9FIRM</name>
<proteinExistence type="predicted"/>
<dbReference type="EMBL" id="SMBP01000014">
    <property type="protein sequence ID" value="TCU58284.1"/>
    <property type="molecule type" value="Genomic_DNA"/>
</dbReference>
<gene>
    <name evidence="4" type="ORF">EDD61_11416</name>
</gene>
<feature type="binding site" evidence="3">
    <location>
        <begin position="7"/>
        <end position="14"/>
    </location>
    <ligand>
        <name>substrate</name>
    </ligand>
</feature>
<evidence type="ECO:0000256" key="1">
    <source>
        <dbReference type="ARBA" id="ARBA00022801"/>
    </source>
</evidence>
<keyword evidence="1" id="KW-0378">Hydrolase</keyword>
<feature type="active site" description="Tele-phosphohistidine intermediate" evidence="2">
    <location>
        <position position="8"/>
    </location>
</feature>
<dbReference type="Pfam" id="PF00300">
    <property type="entry name" value="His_Phos_1"/>
    <property type="match status" value="1"/>
</dbReference>
<dbReference type="AlphaFoldDB" id="A0A4R3TAV9"/>
<dbReference type="RefSeq" id="WP_207901017.1">
    <property type="nucleotide sequence ID" value="NZ_JANKBG010000028.1"/>
</dbReference>
<organism evidence="4 5">
    <name type="scientific">Longicatena caecimuris</name>
    <dbReference type="NCBI Taxonomy" id="1796635"/>
    <lineage>
        <taxon>Bacteria</taxon>
        <taxon>Bacillati</taxon>
        <taxon>Bacillota</taxon>
        <taxon>Erysipelotrichia</taxon>
        <taxon>Erysipelotrichales</taxon>
        <taxon>Erysipelotrichaceae</taxon>
        <taxon>Longicatena</taxon>
    </lineage>
</organism>
<evidence type="ECO:0000313" key="5">
    <source>
        <dbReference type="Proteomes" id="UP000295773"/>
    </source>
</evidence>
<dbReference type="CDD" id="cd07067">
    <property type="entry name" value="HP_PGM_like"/>
    <property type="match status" value="1"/>
</dbReference>
<dbReference type="GO" id="GO:0045820">
    <property type="term" value="P:negative regulation of glycolytic process"/>
    <property type="evidence" value="ECO:0007669"/>
    <property type="project" value="TreeGrafter"/>
</dbReference>
<evidence type="ECO:0000256" key="2">
    <source>
        <dbReference type="PIRSR" id="PIRSR613078-1"/>
    </source>
</evidence>
<dbReference type="GO" id="GO:0004331">
    <property type="term" value="F:fructose-2,6-bisphosphate 2-phosphatase activity"/>
    <property type="evidence" value="ECO:0007669"/>
    <property type="project" value="TreeGrafter"/>
</dbReference>
<dbReference type="PANTHER" id="PTHR46517:SF1">
    <property type="entry name" value="FRUCTOSE-2,6-BISPHOSPHATASE TIGAR"/>
    <property type="match status" value="1"/>
</dbReference>
<dbReference type="GO" id="GO:0043456">
    <property type="term" value="P:regulation of pentose-phosphate shunt"/>
    <property type="evidence" value="ECO:0007669"/>
    <property type="project" value="TreeGrafter"/>
</dbReference>
<reference evidence="4 5" key="1">
    <citation type="submission" date="2019-03" db="EMBL/GenBank/DDBJ databases">
        <title>Genomic Encyclopedia of Type Strains, Phase IV (KMG-IV): sequencing the most valuable type-strain genomes for metagenomic binning, comparative biology and taxonomic classification.</title>
        <authorList>
            <person name="Goeker M."/>
        </authorList>
    </citation>
    <scope>NUCLEOTIDE SEQUENCE [LARGE SCALE GENOMIC DNA]</scope>
    <source>
        <strain evidence="4 5">DSM 29481</strain>
    </source>
</reference>
<dbReference type="GO" id="GO:0005829">
    <property type="term" value="C:cytosol"/>
    <property type="evidence" value="ECO:0007669"/>
    <property type="project" value="TreeGrafter"/>
</dbReference>
<dbReference type="InterPro" id="IPR051695">
    <property type="entry name" value="Phosphoglycerate_Mutase"/>
</dbReference>
<comment type="caution">
    <text evidence="4">The sequence shown here is derived from an EMBL/GenBank/DDBJ whole genome shotgun (WGS) entry which is preliminary data.</text>
</comment>
<dbReference type="SMART" id="SM00855">
    <property type="entry name" value="PGAM"/>
    <property type="match status" value="1"/>
</dbReference>
<evidence type="ECO:0000313" key="4">
    <source>
        <dbReference type="EMBL" id="TCU58284.1"/>
    </source>
</evidence>
<keyword evidence="5" id="KW-1185">Reference proteome</keyword>
<sequence length="182" mass="20931">MSLYFVRHGQTDWNQQGKLQGRSDIPLNAIGIQQAKDTSRLLKDVSIEKIFCSPLTRAMQTAAILQEVTKCDIVYDDRLKERCFGDLEGKKMNTITTYLWDFQALPCPHAEAMLAFFQRVQEFLKEITTDLRTHDYLIVAHGGVYLPVHEYFKGLQREQDLMKIVPKNCTLTKFDASLSILV</sequence>
<evidence type="ECO:0000256" key="3">
    <source>
        <dbReference type="PIRSR" id="PIRSR613078-2"/>
    </source>
</evidence>
<dbReference type="PANTHER" id="PTHR46517">
    <property type="entry name" value="FRUCTOSE-2,6-BISPHOSPHATASE TIGAR"/>
    <property type="match status" value="1"/>
</dbReference>
<dbReference type="Gene3D" id="3.40.50.1240">
    <property type="entry name" value="Phosphoglycerate mutase-like"/>
    <property type="match status" value="1"/>
</dbReference>
<dbReference type="InterPro" id="IPR029033">
    <property type="entry name" value="His_PPase_superfam"/>
</dbReference>
<protein>
    <submittedName>
        <fullName evidence="4">Alpha-ribazole phosphatase</fullName>
    </submittedName>
</protein>
<dbReference type="InterPro" id="IPR013078">
    <property type="entry name" value="His_Pase_superF_clade-1"/>
</dbReference>
<feature type="active site" description="Proton donor/acceptor" evidence="2">
    <location>
        <position position="81"/>
    </location>
</feature>
<feature type="binding site" evidence="3">
    <location>
        <position position="57"/>
    </location>
    <ligand>
        <name>substrate</name>
    </ligand>
</feature>